<dbReference type="Proteomes" id="UP000011021">
    <property type="component" value="Unassembled WGS sequence"/>
</dbReference>
<name>E7RUI2_9BURK</name>
<accession>E7RUI2</accession>
<feature type="transmembrane region" description="Helical" evidence="1">
    <location>
        <begin position="157"/>
        <end position="178"/>
    </location>
</feature>
<evidence type="ECO:0000313" key="3">
    <source>
        <dbReference type="Proteomes" id="UP000011021"/>
    </source>
</evidence>
<sequence>MDVIRAGVSAFLLREQPFERFRFSRWQSRFVITLLGVLQGLAMHMHVHALKASDLALPTLWGKVVFGVLSTWVAFPIIHRACRWWLMRGERWDGKDDLFNLMAASWLLPFALLYGLYALGVPGTLLVPILIYAIWVNANAMSGAVPKATLGYSIAGIVNGLALIYVLLFGLAIVLAFIKLVLHSGGAMPSSAR</sequence>
<evidence type="ECO:0000256" key="1">
    <source>
        <dbReference type="SAM" id="Phobius"/>
    </source>
</evidence>
<keyword evidence="1" id="KW-1133">Transmembrane helix</keyword>
<keyword evidence="1" id="KW-0812">Transmembrane</keyword>
<gene>
    <name evidence="2" type="ORF">HMPREF0551_0148</name>
</gene>
<dbReference type="EMBL" id="AEQP01000001">
    <property type="protein sequence ID" value="EFV95965.1"/>
    <property type="molecule type" value="Genomic_DNA"/>
</dbReference>
<proteinExistence type="predicted"/>
<evidence type="ECO:0000313" key="2">
    <source>
        <dbReference type="EMBL" id="EFV95965.1"/>
    </source>
</evidence>
<dbReference type="eggNOG" id="ENOG5032WRS">
    <property type="taxonomic scope" value="Bacteria"/>
</dbReference>
<feature type="transmembrane region" description="Helical" evidence="1">
    <location>
        <begin position="125"/>
        <end position="145"/>
    </location>
</feature>
<dbReference type="STRING" id="887898.HMPREF0551_0148"/>
<keyword evidence="3" id="KW-1185">Reference proteome</keyword>
<dbReference type="RefSeq" id="WP_005671901.1">
    <property type="nucleotide sequence ID" value="NZ_CP146288.1"/>
</dbReference>
<organism evidence="2 3">
    <name type="scientific">Lautropia mirabilis ATCC 51599</name>
    <dbReference type="NCBI Taxonomy" id="887898"/>
    <lineage>
        <taxon>Bacteria</taxon>
        <taxon>Pseudomonadati</taxon>
        <taxon>Pseudomonadota</taxon>
        <taxon>Betaproteobacteria</taxon>
        <taxon>Burkholderiales</taxon>
        <taxon>Burkholderiaceae</taxon>
        <taxon>Lautropia</taxon>
    </lineage>
</organism>
<protein>
    <recommendedName>
        <fullName evidence="4">Yip1 domain-containing protein</fullName>
    </recommendedName>
</protein>
<feature type="transmembrane region" description="Helical" evidence="1">
    <location>
        <begin position="98"/>
        <end position="119"/>
    </location>
</feature>
<dbReference type="AlphaFoldDB" id="E7RUI2"/>
<feature type="transmembrane region" description="Helical" evidence="1">
    <location>
        <begin position="30"/>
        <end position="48"/>
    </location>
</feature>
<reference evidence="2 3" key="1">
    <citation type="submission" date="2010-12" db="EMBL/GenBank/DDBJ databases">
        <authorList>
            <person name="Muzny D."/>
            <person name="Qin X."/>
            <person name="Deng J."/>
            <person name="Jiang H."/>
            <person name="Liu Y."/>
            <person name="Qu J."/>
            <person name="Song X.-Z."/>
            <person name="Zhang L."/>
            <person name="Thornton R."/>
            <person name="Coyle M."/>
            <person name="Francisco L."/>
            <person name="Jackson L."/>
            <person name="Javaid M."/>
            <person name="Korchina V."/>
            <person name="Kovar C."/>
            <person name="Mata R."/>
            <person name="Mathew T."/>
            <person name="Ngo R."/>
            <person name="Nguyen L."/>
            <person name="Nguyen N."/>
            <person name="Okwuonu G."/>
            <person name="Ongeri F."/>
            <person name="Pham C."/>
            <person name="Simmons D."/>
            <person name="Wilczek-Boney K."/>
            <person name="Hale W."/>
            <person name="Jakkamsetti A."/>
            <person name="Pham P."/>
            <person name="Ruth R."/>
            <person name="San Lucas F."/>
            <person name="Warren J."/>
            <person name="Zhang J."/>
            <person name="Zhao Z."/>
            <person name="Zhou C."/>
            <person name="Zhu D."/>
            <person name="Lee S."/>
            <person name="Bess C."/>
            <person name="Blankenburg K."/>
            <person name="Forbes L."/>
            <person name="Fu Q."/>
            <person name="Gubbala S."/>
            <person name="Hirani K."/>
            <person name="Jayaseelan J.C."/>
            <person name="Lara F."/>
            <person name="Munidasa M."/>
            <person name="Palculict T."/>
            <person name="Patil S."/>
            <person name="Pu L.-L."/>
            <person name="Saada N."/>
            <person name="Tang L."/>
            <person name="Weissenberger G."/>
            <person name="Zhu Y."/>
            <person name="Hemphill L."/>
            <person name="Shang Y."/>
            <person name="Youmans B."/>
            <person name="Ayvaz T."/>
            <person name="Ross M."/>
            <person name="Santibanez J."/>
            <person name="Aqrawi P."/>
            <person name="Gross S."/>
            <person name="Joshi V."/>
            <person name="Fowler G."/>
            <person name="Nazareth L."/>
            <person name="Reid J."/>
            <person name="Worley K."/>
            <person name="Petrosino J."/>
            <person name="Highlander S."/>
            <person name="Gibbs R."/>
        </authorList>
    </citation>
    <scope>NUCLEOTIDE SEQUENCE [LARGE SCALE GENOMIC DNA]</scope>
    <source>
        <strain evidence="2 3">ATCC 51599</strain>
    </source>
</reference>
<comment type="caution">
    <text evidence="2">The sequence shown here is derived from an EMBL/GenBank/DDBJ whole genome shotgun (WGS) entry which is preliminary data.</text>
</comment>
<evidence type="ECO:0008006" key="4">
    <source>
        <dbReference type="Google" id="ProtNLM"/>
    </source>
</evidence>
<dbReference type="HOGENOM" id="CLU_108400_0_0_4"/>
<feature type="transmembrane region" description="Helical" evidence="1">
    <location>
        <begin position="60"/>
        <end position="78"/>
    </location>
</feature>
<keyword evidence="1" id="KW-0472">Membrane</keyword>